<dbReference type="EMBL" id="PDCK01000042">
    <property type="protein sequence ID" value="PRQ39082.1"/>
    <property type="molecule type" value="Genomic_DNA"/>
</dbReference>
<evidence type="ECO:0000313" key="1">
    <source>
        <dbReference type="EMBL" id="PRQ39082.1"/>
    </source>
</evidence>
<proteinExistence type="predicted"/>
<protein>
    <submittedName>
        <fullName evidence="1">Uncharacterized protein</fullName>
    </submittedName>
</protein>
<sequence length="52" mass="6175">MKGLIMDNIIIAFEFIYALKKRRRNVRKKMILEIEMAKGYNAVEWGNAFLLL</sequence>
<keyword evidence="2" id="KW-1185">Reference proteome</keyword>
<dbReference type="Gramene" id="PRQ39082">
    <property type="protein sequence ID" value="PRQ39082"/>
    <property type="gene ID" value="RchiOBHm_Chr4g0421161"/>
</dbReference>
<evidence type="ECO:0000313" key="2">
    <source>
        <dbReference type="Proteomes" id="UP000238479"/>
    </source>
</evidence>
<name>A0A2P6QY15_ROSCH</name>
<reference evidence="1 2" key="1">
    <citation type="journal article" date="2018" name="Nat. Genet.">
        <title>The Rosa genome provides new insights in the design of modern roses.</title>
        <authorList>
            <person name="Bendahmane M."/>
        </authorList>
    </citation>
    <scope>NUCLEOTIDE SEQUENCE [LARGE SCALE GENOMIC DNA]</scope>
    <source>
        <strain evidence="2">cv. Old Blush</strain>
    </source>
</reference>
<organism evidence="1 2">
    <name type="scientific">Rosa chinensis</name>
    <name type="common">China rose</name>
    <dbReference type="NCBI Taxonomy" id="74649"/>
    <lineage>
        <taxon>Eukaryota</taxon>
        <taxon>Viridiplantae</taxon>
        <taxon>Streptophyta</taxon>
        <taxon>Embryophyta</taxon>
        <taxon>Tracheophyta</taxon>
        <taxon>Spermatophyta</taxon>
        <taxon>Magnoliopsida</taxon>
        <taxon>eudicotyledons</taxon>
        <taxon>Gunneridae</taxon>
        <taxon>Pentapetalae</taxon>
        <taxon>rosids</taxon>
        <taxon>fabids</taxon>
        <taxon>Rosales</taxon>
        <taxon>Rosaceae</taxon>
        <taxon>Rosoideae</taxon>
        <taxon>Rosoideae incertae sedis</taxon>
        <taxon>Rosa</taxon>
    </lineage>
</organism>
<comment type="caution">
    <text evidence="1">The sequence shown here is derived from an EMBL/GenBank/DDBJ whole genome shotgun (WGS) entry which is preliminary data.</text>
</comment>
<dbReference type="Proteomes" id="UP000238479">
    <property type="component" value="Chromosome 4"/>
</dbReference>
<gene>
    <name evidence="1" type="ORF">RchiOBHm_Chr4g0421161</name>
</gene>
<accession>A0A2P6QY15</accession>
<dbReference type="AlphaFoldDB" id="A0A2P6QY15"/>